<accession>A0A7D6HVT2</accession>
<dbReference type="Proteomes" id="UP000510682">
    <property type="component" value="Chromosome"/>
</dbReference>
<reference evidence="2" key="3">
    <citation type="submission" date="2023-07" db="EMBL/GenBank/DDBJ databases">
        <title>Description of Mycobacterium gordonae subsp. intergordonae subsp.nov. and Mycobacterium gordonae subsp. gordonae subsp. nov.</title>
        <authorList>
            <person name="Huang H."/>
        </authorList>
    </citation>
    <scope>NUCLEOTIDE SEQUENCE [LARGE SCALE GENOMIC DNA]</scope>
    <source>
        <strain evidence="2">24</strain>
    </source>
</reference>
<protein>
    <submittedName>
        <fullName evidence="1">DUF2236 domain-containing protein</fullName>
    </submittedName>
</protein>
<organism evidence="1 2">
    <name type="scientific">Mycobacterium vicinigordonae</name>
    <dbReference type="NCBI Taxonomy" id="1719132"/>
    <lineage>
        <taxon>Bacteria</taxon>
        <taxon>Bacillati</taxon>
        <taxon>Actinomycetota</taxon>
        <taxon>Actinomycetes</taxon>
        <taxon>Mycobacteriales</taxon>
        <taxon>Mycobacteriaceae</taxon>
        <taxon>Mycobacterium</taxon>
    </lineage>
</organism>
<dbReference type="AlphaFoldDB" id="A0A7D6HVT2"/>
<name>A0A7D6HVT2_9MYCO</name>
<reference evidence="1 2" key="2">
    <citation type="submission" date="2020-07" db="EMBL/GenBank/DDBJ databases">
        <authorList>
            <person name="Yu X."/>
        </authorList>
    </citation>
    <scope>NUCLEOTIDE SEQUENCE [LARGE SCALE GENOMIC DNA]</scope>
    <source>
        <strain evidence="2">24</strain>
    </source>
</reference>
<keyword evidence="2" id="KW-1185">Reference proteome</keyword>
<sequence length="409" mass="45059">MATFALNTDSHPPGTDLAERVAAVTALARIPGSEVYLDPADVDYEAWNHVGDPLAEDLIELMRARKVMGGDLYANARKLEAEGIPEATAFFRDVETLPSWFDLDSLRVGASMGRRNLFGMKIGMVSALPFTYIDPATAEVMGATGRLASGGDYRRRMVETAAGFVGALDVDGMLPGGQRWILWVRIRLLHTMIRLGIHRTQQWTRYDRGVPVSQLATAACSYIFGQHRVNVIKFAGGVVSQAERDGFALMWRWIARIEGANNQLLGRTHAEEFALQSREHQYLYEPSAKGAELTESVIAGATRMGSFRGSRTINQAVTRQLLAPKMAATVPNGDLRKCLGVAPVPMAEILVRIVAFLLKIPNQLTRLKRVRDHFDENGQKTLDDAIERGLRGIKAEYRGTPVGGQPTDQ</sequence>
<gene>
    <name evidence="1" type="ORF">H0P51_03215</name>
</gene>
<dbReference type="PANTHER" id="PTHR37539">
    <property type="entry name" value="SECRETED PROTEIN-RELATED"/>
    <property type="match status" value="1"/>
</dbReference>
<dbReference type="RefSeq" id="WP_180916613.1">
    <property type="nucleotide sequence ID" value="NZ_CP059165.1"/>
</dbReference>
<dbReference type="EMBL" id="CP059165">
    <property type="protein sequence ID" value="QLL08013.1"/>
    <property type="molecule type" value="Genomic_DNA"/>
</dbReference>
<dbReference type="PANTHER" id="PTHR37539:SF1">
    <property type="entry name" value="ER-BOUND OXYGENASE MPAB_MPAB'_RUBBER OXYGENASE CATALYTIC DOMAIN-CONTAINING PROTEIN"/>
    <property type="match status" value="1"/>
</dbReference>
<reference evidence="2" key="1">
    <citation type="submission" date="2020-07" db="EMBL/GenBank/DDBJ databases">
        <title>Description of Mycobacterium gordonae subsp. intergordonae subsp.nov. and Mycobacterium gordonae subsp. gordonae subsp. nov.</title>
        <authorList>
            <person name="Yu X."/>
        </authorList>
    </citation>
    <scope>NUCLEOTIDE SEQUENCE [LARGE SCALE GENOMIC DNA]</scope>
    <source>
        <strain evidence="2">24</strain>
    </source>
</reference>
<dbReference type="InterPro" id="IPR037473">
    <property type="entry name" value="Lcp-like"/>
</dbReference>
<proteinExistence type="predicted"/>
<evidence type="ECO:0000313" key="2">
    <source>
        <dbReference type="Proteomes" id="UP000510682"/>
    </source>
</evidence>
<dbReference type="KEGG" id="mgor:H0P51_03215"/>
<evidence type="ECO:0000313" key="1">
    <source>
        <dbReference type="EMBL" id="QLL08013.1"/>
    </source>
</evidence>